<evidence type="ECO:0000313" key="11">
    <source>
        <dbReference type="EMBL" id="AHM79325.1"/>
    </source>
</evidence>
<dbReference type="KEGG" id="kps:KPNJ2_02545"/>
<sequence length="299" mass="32318">MGRLAGNTLSRNENVINTSSRLTIVASTKSQRGSQYVGSPDAIPGERAPSDVDRRAGLAVPKGRAMMRTLTPITLQEVSFAFAETPILDRFTLHIEPGRIVALLGPSGCGKSTLLRLLAGLSVPASGEIRFGDRLVARAGWGLPPEQRDIGMVFQDYALWPHMSVAQNVAFPLRMRGVSRSERERRVSEALARVGLNGFAERKPSGLSGGQQQRVALARAIVAAPRVLLFDEPLSNLDSELRESLCGEMSRLLRQLGITALYVTHDRREAELLADQIVYLSAGRVAAVRAVTPTSGEVA</sequence>
<evidence type="ECO:0000259" key="10">
    <source>
        <dbReference type="PROSITE" id="PS50893"/>
    </source>
</evidence>
<dbReference type="SUPFAM" id="SSF52540">
    <property type="entry name" value="P-loop containing nucleoside triphosphate hydrolases"/>
    <property type="match status" value="1"/>
</dbReference>
<evidence type="ECO:0000256" key="6">
    <source>
        <dbReference type="ARBA" id="ARBA00023004"/>
    </source>
</evidence>
<dbReference type="GO" id="GO:0005524">
    <property type="term" value="F:ATP binding"/>
    <property type="evidence" value="ECO:0007669"/>
    <property type="project" value="UniProtKB-KW"/>
</dbReference>
<gene>
    <name evidence="11" type="ORF">KPNJ2_02545</name>
</gene>
<dbReference type="SMART" id="SM00382">
    <property type="entry name" value="AAA"/>
    <property type="match status" value="1"/>
</dbReference>
<dbReference type="Proteomes" id="UP000019586">
    <property type="component" value="Chromosome"/>
</dbReference>
<evidence type="ECO:0000256" key="3">
    <source>
        <dbReference type="ARBA" id="ARBA00022496"/>
    </source>
</evidence>
<dbReference type="Gene3D" id="3.40.50.300">
    <property type="entry name" value="P-loop containing nucleotide triphosphate hydrolases"/>
    <property type="match status" value="1"/>
</dbReference>
<dbReference type="InterPro" id="IPR017871">
    <property type="entry name" value="ABC_transporter-like_CS"/>
</dbReference>
<evidence type="ECO:0000256" key="2">
    <source>
        <dbReference type="ARBA" id="ARBA00022475"/>
    </source>
</evidence>
<dbReference type="GO" id="GO:0016020">
    <property type="term" value="C:membrane"/>
    <property type="evidence" value="ECO:0007669"/>
    <property type="project" value="InterPro"/>
</dbReference>
<keyword evidence="1" id="KW-0813">Transport</keyword>
<organism evidence="11 12">
    <name type="scientific">Klebsiella pneumoniae 30684/NJST258_2</name>
    <dbReference type="NCBI Taxonomy" id="1420013"/>
    <lineage>
        <taxon>Bacteria</taxon>
        <taxon>Pseudomonadati</taxon>
        <taxon>Pseudomonadota</taxon>
        <taxon>Gammaproteobacteria</taxon>
        <taxon>Enterobacterales</taxon>
        <taxon>Enterobacteriaceae</taxon>
        <taxon>Klebsiella/Raoultella group</taxon>
        <taxon>Klebsiella</taxon>
        <taxon>Klebsiella pneumoniae complex</taxon>
    </lineage>
</organism>
<keyword evidence="6" id="KW-0408">Iron</keyword>
<evidence type="ECO:0000256" key="7">
    <source>
        <dbReference type="ARBA" id="ARBA00023065"/>
    </source>
</evidence>
<dbReference type="AlphaFoldDB" id="W8UJS9"/>
<dbReference type="PROSITE" id="PS00211">
    <property type="entry name" value="ABC_TRANSPORTER_1"/>
    <property type="match status" value="1"/>
</dbReference>
<dbReference type="Pfam" id="PF00005">
    <property type="entry name" value="ABC_tran"/>
    <property type="match status" value="1"/>
</dbReference>
<evidence type="ECO:0000256" key="1">
    <source>
        <dbReference type="ARBA" id="ARBA00022448"/>
    </source>
</evidence>
<dbReference type="InterPro" id="IPR003593">
    <property type="entry name" value="AAA+_ATPase"/>
</dbReference>
<dbReference type="FunFam" id="3.40.50.300:FF:000425">
    <property type="entry name" value="Probable ABC transporter, ATP-binding subunit"/>
    <property type="match status" value="1"/>
</dbReference>
<dbReference type="GO" id="GO:0015697">
    <property type="term" value="P:quaternary ammonium group transport"/>
    <property type="evidence" value="ECO:0007669"/>
    <property type="project" value="UniProtKB-ARBA"/>
</dbReference>
<dbReference type="CDD" id="cd03259">
    <property type="entry name" value="ABC_Carb_Solutes_like"/>
    <property type="match status" value="1"/>
</dbReference>
<evidence type="ECO:0000256" key="8">
    <source>
        <dbReference type="ARBA" id="ARBA00023136"/>
    </source>
</evidence>
<evidence type="ECO:0000256" key="9">
    <source>
        <dbReference type="SAM" id="MobiDB-lite"/>
    </source>
</evidence>
<dbReference type="PROSITE" id="PS50893">
    <property type="entry name" value="ABC_TRANSPORTER_2"/>
    <property type="match status" value="1"/>
</dbReference>
<keyword evidence="4" id="KW-0547">Nucleotide-binding</keyword>
<proteinExistence type="predicted"/>
<keyword evidence="8" id="KW-0472">Membrane</keyword>
<keyword evidence="7" id="KW-0406">Ion transport</keyword>
<evidence type="ECO:0000256" key="4">
    <source>
        <dbReference type="ARBA" id="ARBA00022741"/>
    </source>
</evidence>
<dbReference type="PANTHER" id="PTHR42781">
    <property type="entry name" value="SPERMIDINE/PUTRESCINE IMPORT ATP-BINDING PROTEIN POTA"/>
    <property type="match status" value="1"/>
</dbReference>
<keyword evidence="5" id="KW-0067">ATP-binding</keyword>
<dbReference type="GO" id="GO:0015408">
    <property type="term" value="F:ABC-type ferric iron transporter activity"/>
    <property type="evidence" value="ECO:0007669"/>
    <property type="project" value="InterPro"/>
</dbReference>
<dbReference type="InterPro" id="IPR027417">
    <property type="entry name" value="P-loop_NTPase"/>
</dbReference>
<dbReference type="HOGENOM" id="CLU_000604_1_22_6"/>
<feature type="region of interest" description="Disordered" evidence="9">
    <location>
        <begin position="31"/>
        <end position="54"/>
    </location>
</feature>
<dbReference type="PANTHER" id="PTHR42781:SF4">
    <property type="entry name" value="SPERMIDINE_PUTRESCINE IMPORT ATP-BINDING PROTEIN POTA"/>
    <property type="match status" value="1"/>
</dbReference>
<dbReference type="InterPro" id="IPR050093">
    <property type="entry name" value="ABC_SmlMolc_Importer"/>
</dbReference>
<accession>W8UJS9</accession>
<dbReference type="EMBL" id="CP006918">
    <property type="protein sequence ID" value="AHM79325.1"/>
    <property type="molecule type" value="Genomic_DNA"/>
</dbReference>
<dbReference type="InterPro" id="IPR015853">
    <property type="entry name" value="ABC_transpr_FbpC"/>
</dbReference>
<evidence type="ECO:0000313" key="12">
    <source>
        <dbReference type="Proteomes" id="UP000019586"/>
    </source>
</evidence>
<keyword evidence="2" id="KW-1003">Cell membrane</keyword>
<dbReference type="GO" id="GO:0016887">
    <property type="term" value="F:ATP hydrolysis activity"/>
    <property type="evidence" value="ECO:0007669"/>
    <property type="project" value="InterPro"/>
</dbReference>
<name>W8UJS9_KLEPN</name>
<protein>
    <submittedName>
        <fullName evidence="11">Transporter</fullName>
    </submittedName>
</protein>
<feature type="domain" description="ABC transporter" evidence="10">
    <location>
        <begin position="73"/>
        <end position="298"/>
    </location>
</feature>
<dbReference type="InterPro" id="IPR003439">
    <property type="entry name" value="ABC_transporter-like_ATP-bd"/>
</dbReference>
<evidence type="ECO:0000256" key="5">
    <source>
        <dbReference type="ARBA" id="ARBA00022840"/>
    </source>
</evidence>
<dbReference type="PATRIC" id="fig|1420013.3.peg.2398"/>
<keyword evidence="3" id="KW-0410">Iron transport</keyword>
<reference evidence="11 12" key="1">
    <citation type="journal article" date="2014" name="Proc. Natl. Acad. Sci. U.S.A.">
        <title>Molecular dissection of the evolution of carbapenem-resistant multilocus sequence type 258 Klebsiella pneumoniae.</title>
        <authorList>
            <person name="Deleo F.R."/>
            <person name="Chen L."/>
            <person name="Porcella S.F."/>
            <person name="Martens C.A."/>
            <person name="Kobayashi S.D."/>
            <person name="Porter A.R."/>
            <person name="Chavda K.D."/>
            <person name="Jacobs M.R."/>
            <person name="Mathema B."/>
            <person name="Olsen R.J."/>
            <person name="Bonomo R.A."/>
            <person name="Musser J.M."/>
            <person name="Kreiswirth B.N."/>
        </authorList>
    </citation>
    <scope>NUCLEOTIDE SEQUENCE [LARGE SCALE GENOMIC DNA]</scope>
    <source>
        <strain evidence="11">30684/NJST258_2</strain>
    </source>
</reference>